<gene>
    <name evidence="2" type="ORF">DB1_41340</name>
    <name evidence="3" type="ORF">HG1_32600</name>
    <name evidence="5" type="ORF">LaLC_34890</name>
    <name evidence="4" type="ORF">LamDB_44080</name>
    <name evidence="6" type="ORF">QuyetLC_22040</name>
    <name evidence="1" type="ORF">TuanDB_10710</name>
</gene>
<sequence length="59" mass="7439">MKFISAIFRTYQRNLKYIGDFENISAQLKLYRRLLEYIDFPAKNDNYRKPYFQFYRRIT</sequence>
<reference evidence="2" key="2">
    <citation type="submission" date="2019-12" db="EMBL/GenBank/DDBJ databases">
        <authorList>
            <person name="Hoang T.H.H."/>
            <person name="Okutani A."/>
        </authorList>
    </citation>
    <scope>NUCLEOTIDE SEQUENCE</scope>
    <source>
        <strain evidence="2">DB</strain>
        <strain evidence="3">HG</strain>
        <strain evidence="5">LaLC</strain>
        <strain evidence="4">LamDB</strain>
        <strain evidence="6">QuyetLC</strain>
    </source>
</reference>
<evidence type="ECO:0000313" key="4">
    <source>
        <dbReference type="EMBL" id="GEU17004.1"/>
    </source>
</evidence>
<dbReference type="EMBL" id="BLEX01000008">
    <property type="protein sequence ID" value="GEU17004.1"/>
    <property type="molecule type" value="Genomic_DNA"/>
</dbReference>
<accession>A0A640L0J6</accession>
<organism evidence="1">
    <name type="scientific">Bacillus anthracis</name>
    <name type="common">anthrax bacterium</name>
    <dbReference type="NCBI Taxonomy" id="1392"/>
    <lineage>
        <taxon>Bacteria</taxon>
        <taxon>Bacillati</taxon>
        <taxon>Bacillota</taxon>
        <taxon>Bacilli</taxon>
        <taxon>Bacillales</taxon>
        <taxon>Bacillaceae</taxon>
        <taxon>Bacillus</taxon>
        <taxon>Bacillus cereus group</taxon>
    </lineage>
</organism>
<dbReference type="AlphaFoldDB" id="A0A640L0J6"/>
<comment type="caution">
    <text evidence="1">The sequence shown here is derived from an EMBL/GenBank/DDBJ whole genome shotgun (WGS) entry which is preliminary data.</text>
</comment>
<dbReference type="EMBL" id="BLEY01000020">
    <property type="protein sequence ID" value="GEU27837.1"/>
    <property type="molecule type" value="Genomic_DNA"/>
</dbReference>
<proteinExistence type="predicted"/>
<dbReference type="EMBL" id="BLEW01000006">
    <property type="protein sequence ID" value="GEU20754.1"/>
    <property type="molecule type" value="Genomic_DNA"/>
</dbReference>
<evidence type="ECO:0000313" key="6">
    <source>
        <dbReference type="EMBL" id="GEU27837.1"/>
    </source>
</evidence>
<evidence type="ECO:0000313" key="5">
    <source>
        <dbReference type="EMBL" id="GEU20754.1"/>
    </source>
</evidence>
<dbReference type="EMBL" id="BLET01000028">
    <property type="protein sequence ID" value="GET95312.1"/>
    <property type="molecule type" value="Genomic_DNA"/>
</dbReference>
<evidence type="ECO:0000313" key="1">
    <source>
        <dbReference type="EMBL" id="GET95312.1"/>
    </source>
</evidence>
<name>A0A640L0J6_BACAN</name>
<protein>
    <submittedName>
        <fullName evidence="1">Uncharacterized protein</fullName>
    </submittedName>
</protein>
<evidence type="ECO:0000313" key="2">
    <source>
        <dbReference type="EMBL" id="GEU02523.1"/>
    </source>
</evidence>
<reference evidence="1" key="1">
    <citation type="submission" date="2019-12" db="EMBL/GenBank/DDBJ databases">
        <title>Epidemiological and comparative genomic analysis of Bacillus anthracis isolated from northern Vietnam.</title>
        <authorList>
            <person name="Hoang T.T.H."/>
            <person name="Dang D.A."/>
            <person name="Pham M.H."/>
            <person name="Luong M.H."/>
            <person name="Tran N.D."/>
            <person name="Nguyen T.H."/>
            <person name="Nguyen T.T."/>
            <person name="Inoue S."/>
            <person name="Morikawa S."/>
            <person name="Okutani A."/>
        </authorList>
    </citation>
    <scope>NUCLEOTIDE SEQUENCE</scope>
    <source>
        <strain evidence="2">DB</strain>
        <strain evidence="3">HG</strain>
        <strain evidence="5">LaLC</strain>
        <strain evidence="4">LamDB</strain>
        <strain evidence="6">QuyetLC</strain>
        <strain evidence="1">TuanDB</strain>
    </source>
</reference>
<dbReference type="EMBL" id="BLEU01000007">
    <property type="protein sequence ID" value="GEU02523.1"/>
    <property type="molecule type" value="Genomic_DNA"/>
</dbReference>
<dbReference type="EMBL" id="BLEV01000004">
    <property type="protein sequence ID" value="GEU07775.1"/>
    <property type="molecule type" value="Genomic_DNA"/>
</dbReference>
<evidence type="ECO:0000313" key="3">
    <source>
        <dbReference type="EMBL" id="GEU07775.1"/>
    </source>
</evidence>